<evidence type="ECO:0000313" key="2">
    <source>
        <dbReference type="Proteomes" id="UP001438707"/>
    </source>
</evidence>
<dbReference type="EMBL" id="JALJOS010000005">
    <property type="protein sequence ID" value="KAK9838803.1"/>
    <property type="molecule type" value="Genomic_DNA"/>
</dbReference>
<keyword evidence="2" id="KW-1185">Reference proteome</keyword>
<proteinExistence type="predicted"/>
<organism evidence="1 2">
    <name type="scientific">Apatococcus lobatus</name>
    <dbReference type="NCBI Taxonomy" id="904363"/>
    <lineage>
        <taxon>Eukaryota</taxon>
        <taxon>Viridiplantae</taxon>
        <taxon>Chlorophyta</taxon>
        <taxon>core chlorophytes</taxon>
        <taxon>Trebouxiophyceae</taxon>
        <taxon>Chlorellales</taxon>
        <taxon>Chlorellaceae</taxon>
        <taxon>Apatococcus</taxon>
    </lineage>
</organism>
<reference evidence="1 2" key="1">
    <citation type="journal article" date="2024" name="Nat. Commun.">
        <title>Phylogenomics reveals the evolutionary origins of lichenization in chlorophyte algae.</title>
        <authorList>
            <person name="Puginier C."/>
            <person name="Libourel C."/>
            <person name="Otte J."/>
            <person name="Skaloud P."/>
            <person name="Haon M."/>
            <person name="Grisel S."/>
            <person name="Petersen M."/>
            <person name="Berrin J.G."/>
            <person name="Delaux P.M."/>
            <person name="Dal Grande F."/>
            <person name="Keller J."/>
        </authorList>
    </citation>
    <scope>NUCLEOTIDE SEQUENCE [LARGE SCALE GENOMIC DNA]</scope>
    <source>
        <strain evidence="1 2">SAG 2145</strain>
    </source>
</reference>
<name>A0AAW1RZP5_9CHLO</name>
<sequence>MKSTVFLSALDIDSRSAYEVTRATERSERLYYLDEYQCDKKDYASFFKGVTFKKSILDSDPTVNEASIAGGAPTAGQQPHGDLADISSSLASMSITTVPVADEKFFGQGDQQDVLRSIMLAAKQAVQGTPASGTVKMRLNFGHQFFYTTPRGSQTIPSGKEFTLRELEALKVGGDVMGIRTVYSNSLSLCYLEVLKTKAKATGMLSFEQVEEKKTASMHVIDEYDKQKVLSFSRSG</sequence>
<protein>
    <submittedName>
        <fullName evidence="1">Uncharacterized protein</fullName>
    </submittedName>
</protein>
<accession>A0AAW1RZP5</accession>
<dbReference type="Proteomes" id="UP001438707">
    <property type="component" value="Unassembled WGS sequence"/>
</dbReference>
<dbReference type="AlphaFoldDB" id="A0AAW1RZP5"/>
<comment type="caution">
    <text evidence="1">The sequence shown here is derived from an EMBL/GenBank/DDBJ whole genome shotgun (WGS) entry which is preliminary data.</text>
</comment>
<gene>
    <name evidence="1" type="ORF">WJX74_003569</name>
</gene>
<evidence type="ECO:0000313" key="1">
    <source>
        <dbReference type="EMBL" id="KAK9838803.1"/>
    </source>
</evidence>